<sequence>MMNLLLEDWLAWSAEKMDFALDSRHDLSQREGPEPPLPAMLRRRLDSTGRAVCDALSLLDPEHQYPVVHASRHGDVKSSLAMLQALAEQQPLSPAKFSMSVHNAVLGVHSISRKNTRSMQALAACGHELDAMLLEAAGYLLEGHAAVLAVFSDSDLPAAYQQQSAGPEAAACVALRLSRDRGRALQASAGEAPAQPAPLDVARWLAHGGELQAQQRWSLA</sequence>
<dbReference type="EMBL" id="LT629763">
    <property type="protein sequence ID" value="SDS56246.1"/>
    <property type="molecule type" value="Genomic_DNA"/>
</dbReference>
<gene>
    <name evidence="2" type="ORF">SAMN05216271_2195</name>
</gene>
<organism evidence="2 3">
    <name type="scientific">Halopseudomonas sabulinigri</name>
    <dbReference type="NCBI Taxonomy" id="472181"/>
    <lineage>
        <taxon>Bacteria</taxon>
        <taxon>Pseudomonadati</taxon>
        <taxon>Pseudomonadota</taxon>
        <taxon>Gammaproteobacteria</taxon>
        <taxon>Pseudomonadales</taxon>
        <taxon>Pseudomonadaceae</taxon>
        <taxon>Halopseudomonas</taxon>
    </lineage>
</organism>
<dbReference type="OrthoDB" id="9798676at2"/>
<evidence type="ECO:0000313" key="2">
    <source>
        <dbReference type="EMBL" id="SDS56246.1"/>
    </source>
</evidence>
<feature type="domain" description="Beta-ketoacyl synthase-like N-terminal" evidence="1">
    <location>
        <begin position="9"/>
        <end position="188"/>
    </location>
</feature>
<dbReference type="AlphaFoldDB" id="A0A1H1T8B6"/>
<dbReference type="InterPro" id="IPR014030">
    <property type="entry name" value="Ketoacyl_synth_N"/>
</dbReference>
<dbReference type="RefSeq" id="WP_092286566.1">
    <property type="nucleotide sequence ID" value="NZ_LT629763.1"/>
</dbReference>
<reference evidence="3" key="1">
    <citation type="submission" date="2016-10" db="EMBL/GenBank/DDBJ databases">
        <authorList>
            <person name="Varghese N."/>
            <person name="Submissions S."/>
        </authorList>
    </citation>
    <scope>NUCLEOTIDE SEQUENCE [LARGE SCALE GENOMIC DNA]</scope>
    <source>
        <strain evidence="3">JCM 14963</strain>
    </source>
</reference>
<dbReference type="STRING" id="472181.SAMN05216271_2195"/>
<evidence type="ECO:0000313" key="3">
    <source>
        <dbReference type="Proteomes" id="UP000243413"/>
    </source>
</evidence>
<name>A0A1H1T8B6_9GAMM</name>
<protein>
    <submittedName>
        <fullName evidence="2">Beta-ketoacyl synthase, N-terminal domain</fullName>
    </submittedName>
</protein>
<dbReference type="Pfam" id="PF13723">
    <property type="entry name" value="Ketoacyl-synt_2"/>
    <property type="match status" value="1"/>
</dbReference>
<evidence type="ECO:0000259" key="1">
    <source>
        <dbReference type="Pfam" id="PF13723"/>
    </source>
</evidence>
<proteinExistence type="predicted"/>
<dbReference type="Proteomes" id="UP000243413">
    <property type="component" value="Chromosome I"/>
</dbReference>
<accession>A0A1H1T8B6</accession>